<feature type="compositionally biased region" description="Basic and acidic residues" evidence="1">
    <location>
        <begin position="419"/>
        <end position="430"/>
    </location>
</feature>
<evidence type="ECO:0000256" key="2">
    <source>
        <dbReference type="SAM" id="SignalP"/>
    </source>
</evidence>
<accession>A0A016S3Q4</accession>
<feature type="region of interest" description="Disordered" evidence="1">
    <location>
        <begin position="417"/>
        <end position="515"/>
    </location>
</feature>
<reference evidence="4" key="1">
    <citation type="journal article" date="2015" name="Nat. Genet.">
        <title>The genome and transcriptome of the zoonotic hookworm Ancylostoma ceylanicum identify infection-specific gene families.</title>
        <authorList>
            <person name="Schwarz E.M."/>
            <person name="Hu Y."/>
            <person name="Antoshechkin I."/>
            <person name="Miller M.M."/>
            <person name="Sternberg P.W."/>
            <person name="Aroian R.V."/>
        </authorList>
    </citation>
    <scope>NUCLEOTIDE SEQUENCE</scope>
    <source>
        <strain evidence="4">HY135</strain>
    </source>
</reference>
<comment type="caution">
    <text evidence="3">The sequence shown here is derived from an EMBL/GenBank/DDBJ whole genome shotgun (WGS) entry which is preliminary data.</text>
</comment>
<dbReference type="EMBL" id="JARK01001637">
    <property type="protein sequence ID" value="EYB85300.1"/>
    <property type="molecule type" value="Genomic_DNA"/>
</dbReference>
<feature type="signal peptide" evidence="2">
    <location>
        <begin position="1"/>
        <end position="17"/>
    </location>
</feature>
<evidence type="ECO:0000313" key="4">
    <source>
        <dbReference type="Proteomes" id="UP000024635"/>
    </source>
</evidence>
<protein>
    <submittedName>
        <fullName evidence="3">Uncharacterized protein</fullName>
    </submittedName>
</protein>
<feature type="compositionally biased region" description="Basic and acidic residues" evidence="1">
    <location>
        <begin position="459"/>
        <end position="476"/>
    </location>
</feature>
<keyword evidence="2" id="KW-0732">Signal</keyword>
<feature type="compositionally biased region" description="Basic and acidic residues" evidence="1">
    <location>
        <begin position="492"/>
        <end position="505"/>
    </location>
</feature>
<feature type="compositionally biased region" description="Acidic residues" evidence="1">
    <location>
        <begin position="431"/>
        <end position="442"/>
    </location>
</feature>
<name>A0A016S3Q4_9BILA</name>
<evidence type="ECO:0000256" key="1">
    <source>
        <dbReference type="SAM" id="MobiDB-lite"/>
    </source>
</evidence>
<feature type="chain" id="PRO_5001486053" evidence="2">
    <location>
        <begin position="18"/>
        <end position="546"/>
    </location>
</feature>
<dbReference type="OrthoDB" id="5871804at2759"/>
<dbReference type="AlphaFoldDB" id="A0A016S3Q4"/>
<evidence type="ECO:0000313" key="3">
    <source>
        <dbReference type="EMBL" id="EYB85300.1"/>
    </source>
</evidence>
<keyword evidence="4" id="KW-1185">Reference proteome</keyword>
<gene>
    <name evidence="3" type="primary">Acey_s0301.g1839</name>
    <name evidence="3" type="synonym">Acey-Y54G11A.1</name>
    <name evidence="3" type="ORF">Y032_0301g1839</name>
</gene>
<sequence>MIYLLFSWLVFCRLLLGDSVVQHGDATHGKQKRSMLEEDPCLDAQQVEKLDSVELLPRYAHLKRPWLRPDITPKIFTSNGLRYQWMWAKSLVVRGLVNGTTIDDLLRFLDGQNCSFLATGDAVWQSVQRNRPVRIEGEISCPMKALYTICLSKYGGAACSLFPTEAEGPSHYRMEIGDARANRSLDELRAEPLVLYEWGSTLGLPASRWGYTVTTMAIHDNNAGQVYLVDMTGRGYTDTCGKSLSAAVDDSQWKGWADEDVAKVYRFYQLRAQGFGVANHELQNYVNKIIESRHSKKAAQTFYCESVLNGVISWAGEELTTACHLVFPGPSDRKRIARAREIMETEMAGNWNNFMASAIDEMEAVYLTERQFVDVRNRLKGRISGDLVLSAAVPGVIRPGEPLVDDISDVHRRPIMSKMETDSELPKDFEEVPQVESEEDFDTSSPVGAGFNDFISSKSNEEAHAPKRAIAKIESREQDEDPMLTDAPPSQQKEDRTPSMGKAEENSSEAHSAPQQSSVFHSFTLCSYSVLLLPTVITLYPQLWLH</sequence>
<organism evidence="3 4">
    <name type="scientific">Ancylostoma ceylanicum</name>
    <dbReference type="NCBI Taxonomy" id="53326"/>
    <lineage>
        <taxon>Eukaryota</taxon>
        <taxon>Metazoa</taxon>
        <taxon>Ecdysozoa</taxon>
        <taxon>Nematoda</taxon>
        <taxon>Chromadorea</taxon>
        <taxon>Rhabditida</taxon>
        <taxon>Rhabditina</taxon>
        <taxon>Rhabditomorpha</taxon>
        <taxon>Strongyloidea</taxon>
        <taxon>Ancylostomatidae</taxon>
        <taxon>Ancylostomatinae</taxon>
        <taxon>Ancylostoma</taxon>
    </lineage>
</organism>
<dbReference type="Proteomes" id="UP000024635">
    <property type="component" value="Unassembled WGS sequence"/>
</dbReference>
<proteinExistence type="predicted"/>